<dbReference type="HOGENOM" id="CLU_2092754_0_0_3"/>
<evidence type="ECO:0000256" key="1">
    <source>
        <dbReference type="SAM" id="MobiDB-lite"/>
    </source>
</evidence>
<dbReference type="RefSeq" id="WP_015955536.1">
    <property type="nucleotide sequence ID" value="NC_011729.1"/>
</dbReference>
<proteinExistence type="predicted"/>
<evidence type="ECO:0000256" key="2">
    <source>
        <dbReference type="SAM" id="SignalP"/>
    </source>
</evidence>
<dbReference type="AlphaFoldDB" id="B7KGL6"/>
<gene>
    <name evidence="3" type="ordered locus">PCC7424_3553</name>
</gene>
<dbReference type="eggNOG" id="ENOG50308X2">
    <property type="taxonomic scope" value="Bacteria"/>
</dbReference>
<name>B7KGL6_GLOC7</name>
<protein>
    <submittedName>
        <fullName evidence="3">Uncharacterized protein</fullName>
    </submittedName>
</protein>
<feature type="signal peptide" evidence="2">
    <location>
        <begin position="1"/>
        <end position="26"/>
    </location>
</feature>
<evidence type="ECO:0000313" key="4">
    <source>
        <dbReference type="Proteomes" id="UP000002384"/>
    </source>
</evidence>
<feature type="region of interest" description="Disordered" evidence="1">
    <location>
        <begin position="97"/>
        <end position="116"/>
    </location>
</feature>
<feature type="chain" id="PRO_5002858962" evidence="2">
    <location>
        <begin position="27"/>
        <end position="116"/>
    </location>
</feature>
<keyword evidence="2" id="KW-0732">Signal</keyword>
<dbReference type="EMBL" id="CP001291">
    <property type="protein sequence ID" value="ACK71943.1"/>
    <property type="molecule type" value="Genomic_DNA"/>
</dbReference>
<dbReference type="KEGG" id="cyc:PCC7424_3553"/>
<reference evidence="4" key="1">
    <citation type="journal article" date="2011" name="MBio">
        <title>Novel metabolic attributes of the genus Cyanothece, comprising a group of unicellular nitrogen-fixing Cyanobacteria.</title>
        <authorList>
            <person name="Bandyopadhyay A."/>
            <person name="Elvitigala T."/>
            <person name="Welsh E."/>
            <person name="Stockel J."/>
            <person name="Liberton M."/>
            <person name="Min H."/>
            <person name="Sherman L.A."/>
            <person name="Pakrasi H.B."/>
        </authorList>
    </citation>
    <scope>NUCLEOTIDE SEQUENCE [LARGE SCALE GENOMIC DNA]</scope>
    <source>
        <strain evidence="4">PCC 7424</strain>
    </source>
</reference>
<accession>B7KGL6</accession>
<organism evidence="3 4">
    <name type="scientific">Gloeothece citriformis (strain PCC 7424)</name>
    <name type="common">Cyanothece sp. (strain PCC 7424)</name>
    <dbReference type="NCBI Taxonomy" id="65393"/>
    <lineage>
        <taxon>Bacteria</taxon>
        <taxon>Bacillati</taxon>
        <taxon>Cyanobacteriota</taxon>
        <taxon>Cyanophyceae</taxon>
        <taxon>Oscillatoriophycideae</taxon>
        <taxon>Chroococcales</taxon>
        <taxon>Aphanothecaceae</taxon>
        <taxon>Gloeothece</taxon>
        <taxon>Gloeothece citriformis</taxon>
    </lineage>
</organism>
<dbReference type="OrthoDB" id="9865070at2"/>
<keyword evidence="4" id="KW-1185">Reference proteome</keyword>
<sequence>MAFFSRLYFLPLVIGIVTCTALPSTADELKPIPVEDVETLSPATGTLDDLSELPSKTIVDWSWNNESEDISQFYQIDSQSYQSTPSVDFLEEQNDWKKATHGDQEAPSASIPLTKF</sequence>
<dbReference type="Proteomes" id="UP000002384">
    <property type="component" value="Chromosome"/>
</dbReference>
<evidence type="ECO:0000313" key="3">
    <source>
        <dbReference type="EMBL" id="ACK71943.1"/>
    </source>
</evidence>